<organism evidence="1 2">
    <name type="scientific">Panagrolaimus sp. ES5</name>
    <dbReference type="NCBI Taxonomy" id="591445"/>
    <lineage>
        <taxon>Eukaryota</taxon>
        <taxon>Metazoa</taxon>
        <taxon>Ecdysozoa</taxon>
        <taxon>Nematoda</taxon>
        <taxon>Chromadorea</taxon>
        <taxon>Rhabditida</taxon>
        <taxon>Tylenchina</taxon>
        <taxon>Panagrolaimomorpha</taxon>
        <taxon>Panagrolaimoidea</taxon>
        <taxon>Panagrolaimidae</taxon>
        <taxon>Panagrolaimus</taxon>
    </lineage>
</organism>
<evidence type="ECO:0000313" key="1">
    <source>
        <dbReference type="Proteomes" id="UP000887579"/>
    </source>
</evidence>
<evidence type="ECO:0000313" key="2">
    <source>
        <dbReference type="WBParaSite" id="ES5_v2.g17983.t1"/>
    </source>
</evidence>
<accession>A0AC34FL02</accession>
<protein>
    <submittedName>
        <fullName evidence="2">Phosphoinositide phospholipase C</fullName>
    </submittedName>
</protein>
<name>A0AC34FL02_9BILA</name>
<dbReference type="Proteomes" id="UP000887579">
    <property type="component" value="Unplaced"/>
</dbReference>
<sequence length="885" mass="100872">MKPFVSMVLQKKVQASELQRGKLENFEAFSAAIYQLLNYDALFHKVFSNVIRQNCSNISVKDFSKFVNTHQQDDGVTEEQIIKTICKYLNDVNVSRDLSQPYLTCEEFVGYLFSPENSVFDPINKNLIHDMNLPLTNYWINSSHNTYLTGDQLKSESSLDAYSRSLLMGCRCIELDCWDGAKTAIGEPKDIVIFHGHTMTSKLNLRDVLYTIKHYAFVTSESPVILSIEDRCSLPFQSLLAKEFKEILGELLITAPLTKNETHLPCPAALRKKIIIKHKKLQIDHGNNYGDDDVNEAADGGKEKFDKEKPKKEEPENQEYAELNEFGFSSEEMHITEEWYHGNIDARQAAEQLLKHVDKGDGLYLVRKSATLIGNFVLSVFYYTQHPLKDIHIRIPCPQPQPHIGQPWFLEDIDREKSVEMLSRVQEDGVFLVRYSTSNQNVFVISLRGQVSLKTPINDNNIEQLSATNWGEMFSEYIYRLNPDKAIAIKSYEGPDSNYLSFPANVEISIISKNNNFNNMWRGIYNNNCGLFPPEAVKEIGSNGKMKKVDKDGYVVIKLAYAAVEQVKRPKQNGIKISATGKEWIIAADEEEEAKEWFDELVNQTSFATLKEKKEQNAQFKKKIDRELSKLVIYCQASPFNPNFIMETKFQEMCSLVESKHSKLVEKGLALFNTRHLSRVYPIGVRFDSSNYSPIPMWNTGCHMVALNYQTPDLPMRLNQGKFLANGGCGYILKPAYLMDPNFRYTDPDTLNGKNFPINLKVEIIAGRQLYRADQSKGICSPSIKVEVIGLPFDDKSFRSTSINSNGLNPLWQEIFEFEILCPEMALLRFHVEDGDYVGAKMDPFIGQAVFPVDCLRGGYRSVPLLNQSSEPQELAALLVHLEFQ</sequence>
<dbReference type="WBParaSite" id="ES5_v2.g17983.t1">
    <property type="protein sequence ID" value="ES5_v2.g17983.t1"/>
    <property type="gene ID" value="ES5_v2.g17983"/>
</dbReference>
<reference evidence="2" key="1">
    <citation type="submission" date="2022-11" db="UniProtKB">
        <authorList>
            <consortium name="WormBaseParasite"/>
        </authorList>
    </citation>
    <scope>IDENTIFICATION</scope>
</reference>
<proteinExistence type="predicted"/>